<dbReference type="GO" id="GO:0030091">
    <property type="term" value="P:protein repair"/>
    <property type="evidence" value="ECO:0007669"/>
    <property type="project" value="InterPro"/>
</dbReference>
<keyword evidence="3" id="KW-0862">Zinc</keyword>
<organism evidence="6 7">
    <name type="scientific">Micromonas commoda (strain RCC299 / NOUM17 / CCMP2709)</name>
    <name type="common">Picoplanktonic green alga</name>
    <dbReference type="NCBI Taxonomy" id="296587"/>
    <lineage>
        <taxon>Eukaryota</taxon>
        <taxon>Viridiplantae</taxon>
        <taxon>Chlorophyta</taxon>
        <taxon>Mamiellophyceae</taxon>
        <taxon>Mamiellales</taxon>
        <taxon>Mamiellaceae</taxon>
        <taxon>Micromonas</taxon>
    </lineage>
</organism>
<dbReference type="GO" id="GO:0006979">
    <property type="term" value="P:response to oxidative stress"/>
    <property type="evidence" value="ECO:0007669"/>
    <property type="project" value="InterPro"/>
</dbReference>
<evidence type="ECO:0000256" key="4">
    <source>
        <dbReference type="SAM" id="MobiDB-lite"/>
    </source>
</evidence>
<dbReference type="PROSITE" id="PS51790">
    <property type="entry name" value="MSRB"/>
    <property type="match status" value="1"/>
</dbReference>
<comment type="cofactor">
    <cofactor evidence="3">
        <name>Zn(2+)</name>
        <dbReference type="ChEBI" id="CHEBI:29105"/>
    </cofactor>
    <text evidence="3">Binds 1 zinc ion per subunit.</text>
</comment>
<dbReference type="GO" id="GO:0033743">
    <property type="term" value="F:peptide-methionine (R)-S-oxide reductase activity"/>
    <property type="evidence" value="ECO:0007669"/>
    <property type="project" value="UniProtKB-EC"/>
</dbReference>
<sequence>MHCIGRVAPVNVAPIAAPGTKRTARRTAAARQLCRAGSSDEDGNDDDRERRPAQMPRRKLINLAAATTALVVSNKANANEFAGDAAMAIMNRVGKVKMSDDEWKAKLRDEPYAYEVLRHEATERPFSSPLNTEKRTGTFTCAGCGVPLFKSSAKYDSGTGWPSFVEPITPAAVTEVPDYSIIFLPRTEVRCANCQGHLGHVFDDGPRDRTGLRYCMNGVSLHFEPAADA</sequence>
<protein>
    <recommendedName>
        <fullName evidence="3">Peptide-methionine (R)-S-oxide reductase</fullName>
        <ecNumber evidence="3">1.8.4.12</ecNumber>
    </recommendedName>
</protein>
<accession>C1E8T2</accession>
<dbReference type="FunCoup" id="C1E8T2">
    <property type="interactions" value="383"/>
</dbReference>
<dbReference type="OMA" id="NANEFAG"/>
<dbReference type="GO" id="GO:0005737">
    <property type="term" value="C:cytoplasm"/>
    <property type="evidence" value="ECO:0007669"/>
    <property type="project" value="TreeGrafter"/>
</dbReference>
<dbReference type="NCBIfam" id="TIGR00357">
    <property type="entry name" value="peptide-methionine (R)-S-oxide reductase MsrB"/>
    <property type="match status" value="1"/>
</dbReference>
<feature type="region of interest" description="Disordered" evidence="4">
    <location>
        <begin position="30"/>
        <end position="56"/>
    </location>
</feature>
<dbReference type="InterPro" id="IPR002579">
    <property type="entry name" value="Met_Sox_Rdtase_MsrB_dom"/>
</dbReference>
<dbReference type="EC" id="1.8.4.12" evidence="3"/>
<dbReference type="OrthoDB" id="44061at2759"/>
<dbReference type="InParanoid" id="C1E8T2"/>
<comment type="function">
    <text evidence="3">Catalyzes the reduction of methionine sulfoxide (MetSO) to methionine in proteins. Plays a protective role against oxidative stress by restoring activity to proteins that have been inactivated by methionine oxidation. MSRB family specifically reduces the MetSO R-enantiomer.</text>
</comment>
<dbReference type="GO" id="GO:0046872">
    <property type="term" value="F:metal ion binding"/>
    <property type="evidence" value="ECO:0007669"/>
    <property type="project" value="UniProtKB-KW"/>
</dbReference>
<dbReference type="Pfam" id="PF01641">
    <property type="entry name" value="SelR"/>
    <property type="match status" value="1"/>
</dbReference>
<dbReference type="STRING" id="296587.C1E8T2"/>
<dbReference type="PANTHER" id="PTHR10173">
    <property type="entry name" value="METHIONINE SULFOXIDE REDUCTASE"/>
    <property type="match status" value="1"/>
</dbReference>
<dbReference type="InterPro" id="IPR011057">
    <property type="entry name" value="Mss4-like_sf"/>
</dbReference>
<dbReference type="AlphaFoldDB" id="C1E8T2"/>
<evidence type="ECO:0000256" key="2">
    <source>
        <dbReference type="ARBA" id="ARBA00023002"/>
    </source>
</evidence>
<evidence type="ECO:0000313" key="6">
    <source>
        <dbReference type="EMBL" id="ACO64564.1"/>
    </source>
</evidence>
<reference evidence="6 7" key="1">
    <citation type="journal article" date="2009" name="Science">
        <title>Green evolution and dynamic adaptations revealed by genomes of the marine picoeukaryotes Micromonas.</title>
        <authorList>
            <person name="Worden A.Z."/>
            <person name="Lee J.H."/>
            <person name="Mock T."/>
            <person name="Rouze P."/>
            <person name="Simmons M.P."/>
            <person name="Aerts A.L."/>
            <person name="Allen A.E."/>
            <person name="Cuvelier M.L."/>
            <person name="Derelle E."/>
            <person name="Everett M.V."/>
            <person name="Foulon E."/>
            <person name="Grimwood J."/>
            <person name="Gundlach H."/>
            <person name="Henrissat B."/>
            <person name="Napoli C."/>
            <person name="McDonald S.M."/>
            <person name="Parker M.S."/>
            <person name="Rombauts S."/>
            <person name="Salamov A."/>
            <person name="Von Dassow P."/>
            <person name="Badger J.H."/>
            <person name="Coutinho P.M."/>
            <person name="Demir E."/>
            <person name="Dubchak I."/>
            <person name="Gentemann C."/>
            <person name="Eikrem W."/>
            <person name="Gready J.E."/>
            <person name="John U."/>
            <person name="Lanier W."/>
            <person name="Lindquist E.A."/>
            <person name="Lucas S."/>
            <person name="Mayer K.F."/>
            <person name="Moreau H."/>
            <person name="Not F."/>
            <person name="Otillar R."/>
            <person name="Panaud O."/>
            <person name="Pangilinan J."/>
            <person name="Paulsen I."/>
            <person name="Piegu B."/>
            <person name="Poliakov A."/>
            <person name="Robbens S."/>
            <person name="Schmutz J."/>
            <person name="Toulza E."/>
            <person name="Wyss T."/>
            <person name="Zelensky A."/>
            <person name="Zhou K."/>
            <person name="Armbrust E.V."/>
            <person name="Bhattacharya D."/>
            <person name="Goodenough U.W."/>
            <person name="Van de Peer Y."/>
            <person name="Grigoriev I.V."/>
        </authorList>
    </citation>
    <scope>NUCLEOTIDE SEQUENCE [LARGE SCALE GENOMIC DNA]</scope>
    <source>
        <strain evidence="7">RCC299 / NOUM17</strain>
    </source>
</reference>
<proteinExistence type="inferred from homology"/>
<evidence type="ECO:0000256" key="3">
    <source>
        <dbReference type="RuleBase" id="RU365044"/>
    </source>
</evidence>
<dbReference type="Gene3D" id="2.170.150.20">
    <property type="entry name" value="Peptide methionine sulfoxide reductase"/>
    <property type="match status" value="1"/>
</dbReference>
<evidence type="ECO:0000313" key="7">
    <source>
        <dbReference type="Proteomes" id="UP000002009"/>
    </source>
</evidence>
<dbReference type="PANTHER" id="PTHR10173:SF57">
    <property type="entry name" value="PEPTIDE-METHIONINE (R)-S-OXIDE REDUCTASE"/>
    <property type="match status" value="1"/>
</dbReference>
<comment type="catalytic activity">
    <reaction evidence="3">
        <text>L-methionyl-[protein] + [thioredoxin]-disulfide + H2O = L-methionyl-(R)-S-oxide-[protein] + [thioredoxin]-dithiol</text>
        <dbReference type="Rhea" id="RHEA:24164"/>
        <dbReference type="Rhea" id="RHEA-COMP:10698"/>
        <dbReference type="Rhea" id="RHEA-COMP:10700"/>
        <dbReference type="Rhea" id="RHEA-COMP:12313"/>
        <dbReference type="Rhea" id="RHEA-COMP:12314"/>
        <dbReference type="ChEBI" id="CHEBI:15377"/>
        <dbReference type="ChEBI" id="CHEBI:16044"/>
        <dbReference type="ChEBI" id="CHEBI:29950"/>
        <dbReference type="ChEBI" id="CHEBI:45764"/>
        <dbReference type="ChEBI" id="CHEBI:50058"/>
        <dbReference type="EC" id="1.8.4.12"/>
    </reaction>
</comment>
<evidence type="ECO:0000256" key="1">
    <source>
        <dbReference type="ARBA" id="ARBA00007174"/>
    </source>
</evidence>
<gene>
    <name evidence="6" type="ORF">MICPUN_108488</name>
</gene>
<evidence type="ECO:0000259" key="5">
    <source>
        <dbReference type="PROSITE" id="PS51790"/>
    </source>
</evidence>
<dbReference type="SUPFAM" id="SSF51316">
    <property type="entry name" value="Mss4-like"/>
    <property type="match status" value="1"/>
</dbReference>
<keyword evidence="2 3" id="KW-0560">Oxidoreductase</keyword>
<dbReference type="Proteomes" id="UP000002009">
    <property type="component" value="Chromosome 6"/>
</dbReference>
<dbReference type="GeneID" id="8244240"/>
<keyword evidence="3" id="KW-0479">Metal-binding</keyword>
<keyword evidence="7" id="KW-1185">Reference proteome</keyword>
<comment type="similarity">
    <text evidence="1 3">Belongs to the MsrB Met sulfoxide reductase family.</text>
</comment>
<feature type="domain" description="MsrB" evidence="5">
    <location>
        <begin position="100"/>
        <end position="226"/>
    </location>
</feature>
<dbReference type="RefSeq" id="XP_002503306.1">
    <property type="nucleotide sequence ID" value="XM_002503260.1"/>
</dbReference>
<dbReference type="InterPro" id="IPR028427">
    <property type="entry name" value="Met_Sox_Rdtase_MsrB"/>
</dbReference>
<dbReference type="EMBL" id="CP001327">
    <property type="protein sequence ID" value="ACO64564.1"/>
    <property type="molecule type" value="Genomic_DNA"/>
</dbReference>
<dbReference type="KEGG" id="mis:MICPUN_108488"/>
<name>C1E8T2_MICCC</name>
<dbReference type="eggNOG" id="KOG0856">
    <property type="taxonomic scope" value="Eukaryota"/>
</dbReference>